<comment type="caution">
    <text evidence="2">The sequence shown here is derived from an EMBL/GenBank/DDBJ whole genome shotgun (WGS) entry which is preliminary data.</text>
</comment>
<evidence type="ECO:0000313" key="2">
    <source>
        <dbReference type="EMBL" id="KAK5708459.1"/>
    </source>
</evidence>
<gene>
    <name evidence="2" type="ORF">LTR97_001000</name>
</gene>
<reference evidence="2" key="1">
    <citation type="submission" date="2023-08" db="EMBL/GenBank/DDBJ databases">
        <title>Black Yeasts Isolated from many extreme environments.</title>
        <authorList>
            <person name="Coleine C."/>
            <person name="Stajich J.E."/>
            <person name="Selbmann L."/>
        </authorList>
    </citation>
    <scope>NUCLEOTIDE SEQUENCE</scope>
    <source>
        <strain evidence="2">CCFEE 5810</strain>
    </source>
</reference>
<name>A0AAN7VZ00_9PEZI</name>
<sequence length="382" mass="43561">MLKGRILFTSAQIVDSDACTSLIIKETCAEGIVFGQPKQDMEIEWEYELEEDTFQEMLHRLLQEPMTWLVGKTTPQEALEMLKSSQGERLELNTKTLRQFYNRRWTHGFDYKLLRPATRDDFMEVLDRLGPFSRACDIAKLSALAKDHSSVTNLNGTTRTVDADGTRTLDPLRAGFYFSNAYYHNTPLVTERGTPTTYLPAPFAQITAEFGDTDDQTFVIFPFATIVRNGVRTQHILAKDINSDIYLAILEGDAGGDYLSESEGEGEGHDAVLSDEYVEEYNEGRGSKDGRDYGPKDRSDHHHKYSMSRYDDDDRDDNCWDNWYCPTCEFSAYPAARWTSVVILSGKPGQENWLNPAEESYEEPRWARAIRPSPNFKEATAK</sequence>
<organism evidence="2 3">
    <name type="scientific">Elasticomyces elasticus</name>
    <dbReference type="NCBI Taxonomy" id="574655"/>
    <lineage>
        <taxon>Eukaryota</taxon>
        <taxon>Fungi</taxon>
        <taxon>Dikarya</taxon>
        <taxon>Ascomycota</taxon>
        <taxon>Pezizomycotina</taxon>
        <taxon>Dothideomycetes</taxon>
        <taxon>Dothideomycetidae</taxon>
        <taxon>Mycosphaerellales</taxon>
        <taxon>Teratosphaeriaceae</taxon>
        <taxon>Elasticomyces</taxon>
    </lineage>
</organism>
<dbReference type="EMBL" id="JAVRQU010000001">
    <property type="protein sequence ID" value="KAK5708459.1"/>
    <property type="molecule type" value="Genomic_DNA"/>
</dbReference>
<protein>
    <submittedName>
        <fullName evidence="2">Uncharacterized protein</fullName>
    </submittedName>
</protein>
<evidence type="ECO:0000256" key="1">
    <source>
        <dbReference type="SAM" id="MobiDB-lite"/>
    </source>
</evidence>
<dbReference type="Proteomes" id="UP001310594">
    <property type="component" value="Unassembled WGS sequence"/>
</dbReference>
<accession>A0AAN7VZ00</accession>
<feature type="region of interest" description="Disordered" evidence="1">
    <location>
        <begin position="280"/>
        <end position="312"/>
    </location>
</feature>
<proteinExistence type="predicted"/>
<feature type="compositionally biased region" description="Basic and acidic residues" evidence="1">
    <location>
        <begin position="282"/>
        <end position="300"/>
    </location>
</feature>
<dbReference type="AlphaFoldDB" id="A0AAN7VZ00"/>
<evidence type="ECO:0000313" key="3">
    <source>
        <dbReference type="Proteomes" id="UP001310594"/>
    </source>
</evidence>